<organism evidence="1 2">
    <name type="scientific">Lipingzhangella halophila</name>
    <dbReference type="NCBI Taxonomy" id="1783352"/>
    <lineage>
        <taxon>Bacteria</taxon>
        <taxon>Bacillati</taxon>
        <taxon>Actinomycetota</taxon>
        <taxon>Actinomycetes</taxon>
        <taxon>Streptosporangiales</taxon>
        <taxon>Nocardiopsidaceae</taxon>
        <taxon>Lipingzhangella</taxon>
    </lineage>
</organism>
<evidence type="ECO:0000313" key="1">
    <source>
        <dbReference type="EMBL" id="MBB4933753.1"/>
    </source>
</evidence>
<comment type="caution">
    <text evidence="1">The sequence shown here is derived from an EMBL/GenBank/DDBJ whole genome shotgun (WGS) entry which is preliminary data.</text>
</comment>
<dbReference type="AlphaFoldDB" id="A0A7W7RKN1"/>
<evidence type="ECO:0000313" key="2">
    <source>
        <dbReference type="Proteomes" id="UP000523007"/>
    </source>
</evidence>
<dbReference type="Proteomes" id="UP000523007">
    <property type="component" value="Unassembled WGS sequence"/>
</dbReference>
<gene>
    <name evidence="1" type="ORF">F4561_004573</name>
</gene>
<reference evidence="1 2" key="1">
    <citation type="submission" date="2020-08" db="EMBL/GenBank/DDBJ databases">
        <title>Sequencing the genomes of 1000 actinobacteria strains.</title>
        <authorList>
            <person name="Klenk H.-P."/>
        </authorList>
    </citation>
    <scope>NUCLEOTIDE SEQUENCE [LARGE SCALE GENOMIC DNA]</scope>
    <source>
        <strain evidence="1 2">DSM 102030</strain>
    </source>
</reference>
<accession>A0A7W7RKN1</accession>
<sequence>MNDSPSATAAASPDLSNGGAHLLYGHAGSITAARQFARLDGVFHLPQMADLIVVEPLGLLRLMNAGDGRIWQRRDGVEVYLDSSGRTLTLWPCVTA</sequence>
<dbReference type="EMBL" id="JACHJT010000001">
    <property type="protein sequence ID" value="MBB4933753.1"/>
    <property type="molecule type" value="Genomic_DNA"/>
</dbReference>
<dbReference type="RefSeq" id="WP_184581315.1">
    <property type="nucleotide sequence ID" value="NZ_JACHJT010000001.1"/>
</dbReference>
<name>A0A7W7RKN1_9ACTN</name>
<proteinExistence type="predicted"/>
<protein>
    <submittedName>
        <fullName evidence="1">Uncharacterized protein</fullName>
    </submittedName>
</protein>
<keyword evidence="2" id="KW-1185">Reference proteome</keyword>